<gene>
    <name evidence="1" type="ORF">CVT24_003787</name>
</gene>
<protein>
    <recommendedName>
        <fullName evidence="3">F-box domain-containing protein</fullName>
    </recommendedName>
</protein>
<evidence type="ECO:0008006" key="3">
    <source>
        <dbReference type="Google" id="ProtNLM"/>
    </source>
</evidence>
<comment type="caution">
    <text evidence="1">The sequence shown here is derived from an EMBL/GenBank/DDBJ whole genome shotgun (WGS) entry which is preliminary data.</text>
</comment>
<dbReference type="InParanoid" id="A0A409YXC3"/>
<dbReference type="OrthoDB" id="2788229at2759"/>
<dbReference type="AlphaFoldDB" id="A0A409YXC3"/>
<dbReference type="Proteomes" id="UP000284842">
    <property type="component" value="Unassembled WGS sequence"/>
</dbReference>
<reference evidence="1 2" key="1">
    <citation type="journal article" date="2018" name="Evol. Lett.">
        <title>Horizontal gene cluster transfer increased hallucinogenic mushroom diversity.</title>
        <authorList>
            <person name="Reynolds H.T."/>
            <person name="Vijayakumar V."/>
            <person name="Gluck-Thaler E."/>
            <person name="Korotkin H.B."/>
            <person name="Matheny P.B."/>
            <person name="Slot J.C."/>
        </authorList>
    </citation>
    <scope>NUCLEOTIDE SEQUENCE [LARGE SCALE GENOMIC DNA]</scope>
    <source>
        <strain evidence="1 2">2629</strain>
    </source>
</reference>
<accession>A0A409YXC3</accession>
<evidence type="ECO:0000313" key="2">
    <source>
        <dbReference type="Proteomes" id="UP000284842"/>
    </source>
</evidence>
<organism evidence="1 2">
    <name type="scientific">Panaeolus cyanescens</name>
    <dbReference type="NCBI Taxonomy" id="181874"/>
    <lineage>
        <taxon>Eukaryota</taxon>
        <taxon>Fungi</taxon>
        <taxon>Dikarya</taxon>
        <taxon>Basidiomycota</taxon>
        <taxon>Agaricomycotina</taxon>
        <taxon>Agaricomycetes</taxon>
        <taxon>Agaricomycetidae</taxon>
        <taxon>Agaricales</taxon>
        <taxon>Agaricineae</taxon>
        <taxon>Galeropsidaceae</taxon>
        <taxon>Panaeolus</taxon>
    </lineage>
</organism>
<name>A0A409YXC3_9AGAR</name>
<dbReference type="EMBL" id="NHTK01000377">
    <property type="protein sequence ID" value="PPR07652.1"/>
    <property type="molecule type" value="Genomic_DNA"/>
</dbReference>
<proteinExistence type="predicted"/>
<evidence type="ECO:0000313" key="1">
    <source>
        <dbReference type="EMBL" id="PPR07652.1"/>
    </source>
</evidence>
<sequence>MVDLPQDVIELIVNRIPLDFPAIEAQCALLACSAVSHSFRYPARRALFSTVTLEAHPPISTTTTKPIEHLVSLCGLLCRNTEIKRLVRHLHIHVDEKRTILKDDDNLSTVINLLIVDSPMLETLWITGNRRRPFEWENIGMLTRAAIVRLMGRKNLHSVRFSNMLGIPPTVIQQSRSLINVEFIHTTFEATLNADDPSNQITPASHVQPATPTSLRSLTVHGYIFHFDATFLNPSSASTLWTGLSSLTHFKGLIRDRMGVNALSHIVQTSSATLSHLTLMIRVDTALMSLSSINLYQLPSLECLTLCVQTGTLRSIPPLHHIFTLLSPQKPTSSSTYPTTTTLKDLIISINALAPPRAPQTITRAYSAATCTPVLRSSFSIDPFIGQRPSTSWTVFNPDQPPIPPPSHMSRRHEAAPYSHWAMVAPSALKEWHPSLRSFEVTHDFKLPSSEGKDEAQMKIAKRILQLELSGVFEGFAADAKMVGVRWCCVGVVS</sequence>
<keyword evidence="2" id="KW-1185">Reference proteome</keyword>